<sequence>MARLNISQHAPQGYQAVLDLDRYVRENLDHVLLDLVKLRASQLNGCGFCVDMHATDLEKLGQPTRRIYAVSAWRETDFFTERERAALALTEAVTLITTGVDDAVWAEAARLFPERELSDLLLAIGTINVWNRVAVSTHAAPPPLAG</sequence>
<dbReference type="InterPro" id="IPR029032">
    <property type="entry name" value="AhpD-like"/>
</dbReference>
<gene>
    <name evidence="2" type="ORF">Prubr_72300</name>
</gene>
<dbReference type="SUPFAM" id="SSF69118">
    <property type="entry name" value="AhpD-like"/>
    <property type="match status" value="1"/>
</dbReference>
<dbReference type="AlphaFoldDB" id="A0A810NDS7"/>
<dbReference type="Pfam" id="PF02627">
    <property type="entry name" value="CMD"/>
    <property type="match status" value="1"/>
</dbReference>
<dbReference type="KEGG" id="pry:Prubr_72300"/>
<dbReference type="PANTHER" id="PTHR34846">
    <property type="entry name" value="4-CARBOXYMUCONOLACTONE DECARBOXYLASE FAMILY PROTEIN (AFU_ORTHOLOGUE AFUA_6G11590)"/>
    <property type="match status" value="1"/>
</dbReference>
<accession>A0A810NDS7</accession>
<feature type="domain" description="Carboxymuconolactone decarboxylase-like" evidence="1">
    <location>
        <begin position="13"/>
        <end position="91"/>
    </location>
</feature>
<reference evidence="2" key="1">
    <citation type="submission" date="2020-08" db="EMBL/GenBank/DDBJ databases">
        <title>Whole genome shotgun sequence of Polymorphospora rubra NBRC 101157.</title>
        <authorList>
            <person name="Komaki H."/>
            <person name="Tamura T."/>
        </authorList>
    </citation>
    <scope>NUCLEOTIDE SEQUENCE</scope>
    <source>
        <strain evidence="2">NBRC 101157</strain>
    </source>
</reference>
<dbReference type="PANTHER" id="PTHR34846:SF10">
    <property type="entry name" value="CYTOPLASMIC PROTEIN"/>
    <property type="match status" value="1"/>
</dbReference>
<organism evidence="2 3">
    <name type="scientific">Polymorphospora rubra</name>
    <dbReference type="NCBI Taxonomy" id="338584"/>
    <lineage>
        <taxon>Bacteria</taxon>
        <taxon>Bacillati</taxon>
        <taxon>Actinomycetota</taxon>
        <taxon>Actinomycetes</taxon>
        <taxon>Micromonosporales</taxon>
        <taxon>Micromonosporaceae</taxon>
        <taxon>Polymorphospora</taxon>
    </lineage>
</organism>
<dbReference type="RefSeq" id="WP_212819966.1">
    <property type="nucleotide sequence ID" value="NZ_AP023359.1"/>
</dbReference>
<dbReference type="NCBIfam" id="TIGR00778">
    <property type="entry name" value="ahpD_dom"/>
    <property type="match status" value="1"/>
</dbReference>
<dbReference type="Gene3D" id="1.20.1290.10">
    <property type="entry name" value="AhpD-like"/>
    <property type="match status" value="1"/>
</dbReference>
<protein>
    <submittedName>
        <fullName evidence="2">Alkyl hydroperoxide reductase AhpD</fullName>
    </submittedName>
</protein>
<evidence type="ECO:0000259" key="1">
    <source>
        <dbReference type="Pfam" id="PF02627"/>
    </source>
</evidence>
<dbReference type="InterPro" id="IPR004675">
    <property type="entry name" value="AhpD_core"/>
</dbReference>
<dbReference type="InterPro" id="IPR003779">
    <property type="entry name" value="CMD-like"/>
</dbReference>
<dbReference type="Proteomes" id="UP000680866">
    <property type="component" value="Chromosome"/>
</dbReference>
<evidence type="ECO:0000313" key="2">
    <source>
        <dbReference type="EMBL" id="BCJ70209.1"/>
    </source>
</evidence>
<evidence type="ECO:0000313" key="3">
    <source>
        <dbReference type="Proteomes" id="UP000680866"/>
    </source>
</evidence>
<dbReference type="GO" id="GO:0051920">
    <property type="term" value="F:peroxiredoxin activity"/>
    <property type="evidence" value="ECO:0007669"/>
    <property type="project" value="InterPro"/>
</dbReference>
<proteinExistence type="predicted"/>
<name>A0A810NDS7_9ACTN</name>
<dbReference type="EMBL" id="AP023359">
    <property type="protein sequence ID" value="BCJ70209.1"/>
    <property type="molecule type" value="Genomic_DNA"/>
</dbReference>
<keyword evidence="3" id="KW-1185">Reference proteome</keyword>